<evidence type="ECO:0000313" key="1">
    <source>
        <dbReference type="EMBL" id="REE89037.1"/>
    </source>
</evidence>
<keyword evidence="2" id="KW-1185">Reference proteome</keyword>
<reference evidence="1 2" key="1">
    <citation type="submission" date="2018-08" db="EMBL/GenBank/DDBJ databases">
        <title>Genomic Encyclopedia of Type Strains, Phase III (KMG-III): the genomes of soil and plant-associated and newly described type strains.</title>
        <authorList>
            <person name="Whitman W."/>
        </authorList>
    </citation>
    <scope>NUCLEOTIDE SEQUENCE [LARGE SCALE GENOMIC DNA]</scope>
    <source>
        <strain evidence="1 2">CGMCC 1.10966</strain>
    </source>
</reference>
<dbReference type="InterPro" id="IPR008775">
    <property type="entry name" value="Phytyl_CoA_dOase-like"/>
</dbReference>
<dbReference type="Proteomes" id="UP000256304">
    <property type="component" value="Unassembled WGS sequence"/>
</dbReference>
<dbReference type="RefSeq" id="WP_116188538.1">
    <property type="nucleotide sequence ID" value="NZ_QTTN01000007.1"/>
</dbReference>
<accession>A0A3D9S7C0</accession>
<gene>
    <name evidence="1" type="ORF">A8990_107133</name>
</gene>
<dbReference type="Pfam" id="PF05721">
    <property type="entry name" value="PhyH"/>
    <property type="match status" value="1"/>
</dbReference>
<dbReference type="SUPFAM" id="SSF51197">
    <property type="entry name" value="Clavaminate synthase-like"/>
    <property type="match status" value="1"/>
</dbReference>
<sequence>MDKQKVQASHSREEILTHYKEKGFAVIPNALSQEELDYLNKLVEASLQQNPELWHQPQDGAVGTVGLLEMHPLEMDRFIRHPVTFPFVQEVLLGEARFAQFDFRDVTAERASSSEMRFHRDISYYGTIGGKIYDPENPYISTYTCVIYYLSDVHDCCPAFCLVPNSHTYESLDEAKTKLGEAYEEIPIRGKAGTAVLYNITTYHTRKGGTVDCTHGRRTMHNYHSRASSYPLTNWATVPEVLALSDDHETRLFYSQWTPNQIKFARDNYTRPVPAYYPVQSIK</sequence>
<dbReference type="OrthoDB" id="7053398at2"/>
<evidence type="ECO:0000313" key="2">
    <source>
        <dbReference type="Proteomes" id="UP000256304"/>
    </source>
</evidence>
<keyword evidence="1" id="KW-0560">Oxidoreductase</keyword>
<dbReference type="Gene3D" id="2.60.120.620">
    <property type="entry name" value="q2cbj1_9rhob like domain"/>
    <property type="match status" value="1"/>
</dbReference>
<organism evidence="1 2">
    <name type="scientific">Paenibacillus taihuensis</name>
    <dbReference type="NCBI Taxonomy" id="1156355"/>
    <lineage>
        <taxon>Bacteria</taxon>
        <taxon>Bacillati</taxon>
        <taxon>Bacillota</taxon>
        <taxon>Bacilli</taxon>
        <taxon>Bacillales</taxon>
        <taxon>Paenibacillaceae</taxon>
        <taxon>Paenibacillus</taxon>
    </lineage>
</organism>
<dbReference type="GO" id="GO:0016706">
    <property type="term" value="F:2-oxoglutarate-dependent dioxygenase activity"/>
    <property type="evidence" value="ECO:0007669"/>
    <property type="project" value="UniProtKB-ARBA"/>
</dbReference>
<dbReference type="AlphaFoldDB" id="A0A3D9S7C0"/>
<comment type="caution">
    <text evidence="1">The sequence shown here is derived from an EMBL/GenBank/DDBJ whole genome shotgun (WGS) entry which is preliminary data.</text>
</comment>
<keyword evidence="1" id="KW-0223">Dioxygenase</keyword>
<protein>
    <submittedName>
        <fullName evidence="1">Phytanoyl-CoA dioxygenase PhyH</fullName>
    </submittedName>
</protein>
<name>A0A3D9S7C0_9BACL</name>
<proteinExistence type="predicted"/>
<dbReference type="EMBL" id="QTTN01000007">
    <property type="protein sequence ID" value="REE89037.1"/>
    <property type="molecule type" value="Genomic_DNA"/>
</dbReference>